<dbReference type="OrthoDB" id="9808870at2"/>
<dbReference type="EMBL" id="SGWV01000009">
    <property type="protein sequence ID" value="RZS54921.1"/>
    <property type="molecule type" value="Genomic_DNA"/>
</dbReference>
<feature type="transmembrane region" description="Helical" evidence="1">
    <location>
        <begin position="191"/>
        <end position="212"/>
    </location>
</feature>
<feature type="chain" id="PRO_5020359937" evidence="2">
    <location>
        <begin position="25"/>
        <end position="382"/>
    </location>
</feature>
<sequence length="382" mass="41162">MNRRALLQIVLLLAAMAGSGAALAHKASDAYLSLSVDGAVVSGQLDVAMRDVDVAIGLDADDDGQITWGELRQRRDALASWARRHLSLTRGETGTDACQLDVGALQVDQHTDGSYAVLPLTGRCPVDTGALMLGYRLLFEQDAQHRGLVRLTLDGAARSLVFSPERPEQRIDATPPSVWTTLHQYVVEGVWHIWLGYDHVLFLLALLLPAVLLWDGGRWQGVARIGHAGREVLAVVTAFTLAHSVTLSLATLGWISLPSRAVESVIALSVALAAANNLRPTVMGRRWLAAFGFGLIHGFGFASVLADLGLPSDALSLSLVGFNIGVELGQVAIVALFLPLAFRARDTAFYRRVVLTGGSWLTLVLALVWLVERVFDLRILTA</sequence>
<dbReference type="Pfam" id="PF13795">
    <property type="entry name" value="HupE_UreJ_2"/>
    <property type="match status" value="1"/>
</dbReference>
<comment type="caution">
    <text evidence="3">The sequence shown here is derived from an EMBL/GenBank/DDBJ whole genome shotgun (WGS) entry which is preliminary data.</text>
</comment>
<dbReference type="InterPro" id="IPR032809">
    <property type="entry name" value="Put_HupE_UreJ"/>
</dbReference>
<name>A0A4Q7LL14_9BURK</name>
<dbReference type="RefSeq" id="WP_130482230.1">
    <property type="nucleotide sequence ID" value="NZ_SGWV01000009.1"/>
</dbReference>
<feature type="transmembrane region" description="Helical" evidence="1">
    <location>
        <begin position="287"/>
        <end position="306"/>
    </location>
</feature>
<proteinExistence type="predicted"/>
<dbReference type="PROSITE" id="PS00018">
    <property type="entry name" value="EF_HAND_1"/>
    <property type="match status" value="1"/>
</dbReference>
<feature type="transmembrane region" description="Helical" evidence="1">
    <location>
        <begin position="232"/>
        <end position="255"/>
    </location>
</feature>
<evidence type="ECO:0000313" key="3">
    <source>
        <dbReference type="EMBL" id="RZS54921.1"/>
    </source>
</evidence>
<feature type="signal peptide" evidence="2">
    <location>
        <begin position="1"/>
        <end position="24"/>
    </location>
</feature>
<evidence type="ECO:0000256" key="1">
    <source>
        <dbReference type="SAM" id="Phobius"/>
    </source>
</evidence>
<dbReference type="AlphaFoldDB" id="A0A4Q7LL14"/>
<reference evidence="3 4" key="1">
    <citation type="submission" date="2019-02" db="EMBL/GenBank/DDBJ databases">
        <title>Genomic Encyclopedia of Type Strains, Phase IV (KMG-IV): sequencing the most valuable type-strain genomes for metagenomic binning, comparative biology and taxonomic classification.</title>
        <authorList>
            <person name="Goeker M."/>
        </authorList>
    </citation>
    <scope>NUCLEOTIDE SEQUENCE [LARGE SCALE GENOMIC DNA]</scope>
    <source>
        <strain evidence="3 4">DSM 10617</strain>
    </source>
</reference>
<dbReference type="InterPro" id="IPR018247">
    <property type="entry name" value="EF_Hand_1_Ca_BS"/>
</dbReference>
<feature type="transmembrane region" description="Helical" evidence="1">
    <location>
        <begin position="261"/>
        <end position="278"/>
    </location>
</feature>
<evidence type="ECO:0000256" key="2">
    <source>
        <dbReference type="SAM" id="SignalP"/>
    </source>
</evidence>
<protein>
    <submittedName>
        <fullName evidence="3">HupE/UreJ protein</fullName>
    </submittedName>
</protein>
<feature type="transmembrane region" description="Helical" evidence="1">
    <location>
        <begin position="353"/>
        <end position="371"/>
    </location>
</feature>
<keyword evidence="2" id="KW-0732">Signal</keyword>
<keyword evidence="1" id="KW-0812">Transmembrane</keyword>
<feature type="transmembrane region" description="Helical" evidence="1">
    <location>
        <begin position="318"/>
        <end position="341"/>
    </location>
</feature>
<accession>A0A4Q7LL14</accession>
<keyword evidence="1" id="KW-0472">Membrane</keyword>
<keyword evidence="1" id="KW-1133">Transmembrane helix</keyword>
<gene>
    <name evidence="3" type="ORF">EV685_2407</name>
</gene>
<keyword evidence="4" id="KW-1185">Reference proteome</keyword>
<dbReference type="Proteomes" id="UP000293433">
    <property type="component" value="Unassembled WGS sequence"/>
</dbReference>
<evidence type="ECO:0000313" key="4">
    <source>
        <dbReference type="Proteomes" id="UP000293433"/>
    </source>
</evidence>
<organism evidence="3 4">
    <name type="scientific">Sphaerotilus mobilis</name>
    <dbReference type="NCBI Taxonomy" id="47994"/>
    <lineage>
        <taxon>Bacteria</taxon>
        <taxon>Pseudomonadati</taxon>
        <taxon>Pseudomonadota</taxon>
        <taxon>Betaproteobacteria</taxon>
        <taxon>Burkholderiales</taxon>
        <taxon>Sphaerotilaceae</taxon>
        <taxon>Sphaerotilus</taxon>
    </lineage>
</organism>